<dbReference type="InterPro" id="IPR006669">
    <property type="entry name" value="MgtE_transporter"/>
</dbReference>
<keyword evidence="3 9" id="KW-0813">Transport</keyword>
<sequence>MMSEPDLDPGLHEPMPDAAVESPESESLDQDNRLKPEFVRAVKDAIDEDDGARVYALCEKLHPADIADLFELLDEDERPRMARAISDLMGVEVIAELNDWVREALVEALPADVVADIAEQLDTDDAVAMIEDLDHDEQQAVLAELDPEDRAAIEAALSYPEETAGRLMSREFVAVHETMTVGDLIDFLREHRELPTEFWEVFIVDPMHRPIGTCALSWILRTPRNIPLHDVMVRDQTLIPATMDQEEIALRFQKYALISAAVVDEAGRLIGQITVDDIVHIIQEEASEDILRLSGAGDGDINEPILMTVRTRLSWLVVNLGTAILASSVVGLFQGAIAKFALLAVLMPIVSGMGGNAGTQTLAVVVRALATNQLTDSNTWRMIFRELRIAMANGFALGALIGGGTWLLFSNPLLGAVIGTAMVVNNLTAGLAGILVPVTLDRFRVDPAVSSAVFVTTATDTMGFFSFLGLAVLTGLA</sequence>
<protein>
    <recommendedName>
        <fullName evidence="9">Magnesium transporter MgtE</fullName>
    </recommendedName>
</protein>
<dbReference type="SUPFAM" id="SSF161093">
    <property type="entry name" value="MgtE membrane domain-like"/>
    <property type="match status" value="1"/>
</dbReference>
<dbReference type="Gene3D" id="1.25.60.10">
    <property type="entry name" value="MgtE N-terminal domain-like"/>
    <property type="match status" value="1"/>
</dbReference>
<comment type="caution">
    <text evidence="12">The sequence shown here is derived from an EMBL/GenBank/DDBJ whole genome shotgun (WGS) entry which is preliminary data.</text>
</comment>
<dbReference type="PANTHER" id="PTHR43773">
    <property type="entry name" value="MAGNESIUM TRANSPORTER MGTE"/>
    <property type="match status" value="1"/>
</dbReference>
<feature type="transmembrane region" description="Helical" evidence="9">
    <location>
        <begin position="452"/>
        <end position="476"/>
    </location>
</feature>
<dbReference type="SUPFAM" id="SSF54631">
    <property type="entry name" value="CBS-domain pair"/>
    <property type="match status" value="1"/>
</dbReference>
<keyword evidence="9" id="KW-0479">Metal-binding</keyword>
<dbReference type="InterPro" id="IPR038076">
    <property type="entry name" value="MgtE_N_sf"/>
</dbReference>
<organism evidence="12 13">
    <name type="scientific">Novosphingobium colocasiae</name>
    <dbReference type="NCBI Taxonomy" id="1256513"/>
    <lineage>
        <taxon>Bacteria</taxon>
        <taxon>Pseudomonadati</taxon>
        <taxon>Pseudomonadota</taxon>
        <taxon>Alphaproteobacteria</taxon>
        <taxon>Sphingomonadales</taxon>
        <taxon>Sphingomonadaceae</taxon>
        <taxon>Novosphingobium</taxon>
    </lineage>
</organism>
<dbReference type="SUPFAM" id="SSF158791">
    <property type="entry name" value="MgtE N-terminal domain-like"/>
    <property type="match status" value="1"/>
</dbReference>
<dbReference type="Proteomes" id="UP000648075">
    <property type="component" value="Unassembled WGS sequence"/>
</dbReference>
<dbReference type="Pfam" id="PF00571">
    <property type="entry name" value="CBS"/>
    <property type="match status" value="1"/>
</dbReference>
<evidence type="ECO:0000313" key="12">
    <source>
        <dbReference type="EMBL" id="GGZ04817.1"/>
    </source>
</evidence>
<keyword evidence="9" id="KW-1003">Cell membrane</keyword>
<evidence type="ECO:0000256" key="2">
    <source>
        <dbReference type="ARBA" id="ARBA00009749"/>
    </source>
</evidence>
<keyword evidence="5 9" id="KW-0460">Magnesium</keyword>
<dbReference type="Pfam" id="PF03448">
    <property type="entry name" value="MgtE_N"/>
    <property type="match status" value="1"/>
</dbReference>
<evidence type="ECO:0000256" key="9">
    <source>
        <dbReference type="RuleBase" id="RU362011"/>
    </source>
</evidence>
<evidence type="ECO:0000256" key="8">
    <source>
        <dbReference type="PROSITE-ProRule" id="PRU00703"/>
    </source>
</evidence>
<feature type="transmembrane region" description="Helical" evidence="9">
    <location>
        <begin position="340"/>
        <end position="366"/>
    </location>
</feature>
<comment type="subcellular location">
    <subcellularLocation>
        <location evidence="9">Cell membrane</location>
        <topology evidence="9">Multi-pass membrane protein</topology>
    </subcellularLocation>
    <subcellularLocation>
        <location evidence="1">Membrane</location>
        <topology evidence="1">Multi-pass membrane protein</topology>
    </subcellularLocation>
</comment>
<dbReference type="GO" id="GO:0005886">
    <property type="term" value="C:plasma membrane"/>
    <property type="evidence" value="ECO:0007669"/>
    <property type="project" value="UniProtKB-SubCell"/>
</dbReference>
<gene>
    <name evidence="12" type="ORF">GCM10011614_19570</name>
</gene>
<dbReference type="NCBIfam" id="TIGR00400">
    <property type="entry name" value="mgtE"/>
    <property type="match status" value="1"/>
</dbReference>
<keyword evidence="6 9" id="KW-1133">Transmembrane helix</keyword>
<evidence type="ECO:0000256" key="5">
    <source>
        <dbReference type="ARBA" id="ARBA00022842"/>
    </source>
</evidence>
<feature type="transmembrane region" description="Helical" evidence="9">
    <location>
        <begin position="387"/>
        <end position="409"/>
    </location>
</feature>
<comment type="subunit">
    <text evidence="9">Homodimer.</text>
</comment>
<dbReference type="SMART" id="SM00924">
    <property type="entry name" value="MgtE_N"/>
    <property type="match status" value="1"/>
</dbReference>
<dbReference type="PANTHER" id="PTHR43773:SF1">
    <property type="entry name" value="MAGNESIUM TRANSPORTER MGTE"/>
    <property type="match status" value="1"/>
</dbReference>
<dbReference type="Gene3D" id="1.10.357.20">
    <property type="entry name" value="SLC41 divalent cation transporters, integral membrane domain"/>
    <property type="match status" value="1"/>
</dbReference>
<dbReference type="InterPro" id="IPR000644">
    <property type="entry name" value="CBS_dom"/>
</dbReference>
<dbReference type="InterPro" id="IPR006667">
    <property type="entry name" value="SLC41_membr_dom"/>
</dbReference>
<proteinExistence type="inferred from homology"/>
<dbReference type="SMART" id="SM00116">
    <property type="entry name" value="CBS"/>
    <property type="match status" value="2"/>
</dbReference>
<dbReference type="EMBL" id="BMZA01000006">
    <property type="protein sequence ID" value="GGZ04817.1"/>
    <property type="molecule type" value="Genomic_DNA"/>
</dbReference>
<evidence type="ECO:0000256" key="3">
    <source>
        <dbReference type="ARBA" id="ARBA00022448"/>
    </source>
</evidence>
<dbReference type="InterPro" id="IPR006668">
    <property type="entry name" value="Mg_transptr_MgtE_intracell_dom"/>
</dbReference>
<dbReference type="Pfam" id="PF01769">
    <property type="entry name" value="MgtE"/>
    <property type="match status" value="1"/>
</dbReference>
<keyword evidence="4 9" id="KW-0812">Transmembrane</keyword>
<comment type="function">
    <text evidence="9">Acts as a magnesium transporter.</text>
</comment>
<evidence type="ECO:0000256" key="6">
    <source>
        <dbReference type="ARBA" id="ARBA00022989"/>
    </source>
</evidence>
<evidence type="ECO:0000256" key="1">
    <source>
        <dbReference type="ARBA" id="ARBA00004141"/>
    </source>
</evidence>
<evidence type="ECO:0000256" key="7">
    <source>
        <dbReference type="ARBA" id="ARBA00023136"/>
    </source>
</evidence>
<dbReference type="CDD" id="cd04606">
    <property type="entry name" value="CBS_pair_Mg_transporter"/>
    <property type="match status" value="1"/>
</dbReference>
<accession>A0A918UFL8</accession>
<evidence type="ECO:0000259" key="11">
    <source>
        <dbReference type="PROSITE" id="PS51371"/>
    </source>
</evidence>
<feature type="domain" description="CBS" evidence="11">
    <location>
        <begin position="232"/>
        <end position="288"/>
    </location>
</feature>
<dbReference type="AlphaFoldDB" id="A0A918UFL8"/>
<feature type="transmembrane region" description="Helical" evidence="9">
    <location>
        <begin position="415"/>
        <end position="440"/>
    </location>
</feature>
<comment type="similarity">
    <text evidence="2 9">Belongs to the SLC41A transporter family.</text>
</comment>
<dbReference type="Gene3D" id="3.10.580.10">
    <property type="entry name" value="CBS-domain"/>
    <property type="match status" value="1"/>
</dbReference>
<keyword evidence="13" id="KW-1185">Reference proteome</keyword>
<dbReference type="InterPro" id="IPR036739">
    <property type="entry name" value="SLC41_membr_dom_sf"/>
</dbReference>
<reference evidence="12" key="1">
    <citation type="journal article" date="2014" name="Int. J. Syst. Evol. Microbiol.">
        <title>Complete genome sequence of Corynebacterium casei LMG S-19264T (=DSM 44701T), isolated from a smear-ripened cheese.</title>
        <authorList>
            <consortium name="US DOE Joint Genome Institute (JGI-PGF)"/>
            <person name="Walter F."/>
            <person name="Albersmeier A."/>
            <person name="Kalinowski J."/>
            <person name="Ruckert C."/>
        </authorList>
    </citation>
    <scope>NUCLEOTIDE SEQUENCE</scope>
    <source>
        <strain evidence="12">KCTC 32255</strain>
    </source>
</reference>
<evidence type="ECO:0000313" key="13">
    <source>
        <dbReference type="Proteomes" id="UP000648075"/>
    </source>
</evidence>
<feature type="transmembrane region" description="Helical" evidence="9">
    <location>
        <begin position="313"/>
        <end position="334"/>
    </location>
</feature>
<keyword evidence="8" id="KW-0129">CBS domain</keyword>
<dbReference type="PROSITE" id="PS51371">
    <property type="entry name" value="CBS"/>
    <property type="match status" value="1"/>
</dbReference>
<feature type="region of interest" description="Disordered" evidence="10">
    <location>
        <begin position="1"/>
        <end position="33"/>
    </location>
</feature>
<dbReference type="GO" id="GO:0015095">
    <property type="term" value="F:magnesium ion transmembrane transporter activity"/>
    <property type="evidence" value="ECO:0007669"/>
    <property type="project" value="UniProtKB-UniRule"/>
</dbReference>
<keyword evidence="7 9" id="KW-0472">Membrane</keyword>
<evidence type="ECO:0000256" key="10">
    <source>
        <dbReference type="SAM" id="MobiDB-lite"/>
    </source>
</evidence>
<dbReference type="GO" id="GO:0046872">
    <property type="term" value="F:metal ion binding"/>
    <property type="evidence" value="ECO:0007669"/>
    <property type="project" value="UniProtKB-KW"/>
</dbReference>
<name>A0A918UFL8_9SPHN</name>
<evidence type="ECO:0000256" key="4">
    <source>
        <dbReference type="ARBA" id="ARBA00022692"/>
    </source>
</evidence>
<reference evidence="12" key="2">
    <citation type="submission" date="2020-09" db="EMBL/GenBank/DDBJ databases">
        <authorList>
            <person name="Sun Q."/>
            <person name="Kim S."/>
        </authorList>
    </citation>
    <scope>NUCLEOTIDE SEQUENCE</scope>
    <source>
        <strain evidence="12">KCTC 32255</strain>
    </source>
</reference>
<dbReference type="InterPro" id="IPR046342">
    <property type="entry name" value="CBS_dom_sf"/>
</dbReference>